<protein>
    <recommendedName>
        <fullName evidence="1">EH domain-containing protein</fullName>
    </recommendedName>
</protein>
<dbReference type="InterPro" id="IPR000261">
    <property type="entry name" value="EH_dom"/>
</dbReference>
<dbReference type="PROSITE" id="PS50031">
    <property type="entry name" value="EH"/>
    <property type="match status" value="1"/>
</dbReference>
<name>A0A8D0FHY2_STROC</name>
<dbReference type="InterPro" id="IPR039656">
    <property type="entry name" value="SYNRG"/>
</dbReference>
<reference evidence="2" key="1">
    <citation type="submission" date="2025-08" db="UniProtKB">
        <authorList>
            <consortium name="Ensembl"/>
        </authorList>
    </citation>
    <scope>IDENTIFICATION</scope>
</reference>
<evidence type="ECO:0000313" key="2">
    <source>
        <dbReference type="Ensembl" id="ENSSOCP00000017448.1"/>
    </source>
</evidence>
<evidence type="ECO:0000259" key="1">
    <source>
        <dbReference type="PROSITE" id="PS50031"/>
    </source>
</evidence>
<dbReference type="CDD" id="cd00052">
    <property type="entry name" value="EH"/>
    <property type="match status" value="1"/>
</dbReference>
<dbReference type="AlphaFoldDB" id="A0A8D0FHY2"/>
<dbReference type="PANTHER" id="PTHR15463:SF2">
    <property type="entry name" value="SYNERGIN GAMMA"/>
    <property type="match status" value="1"/>
</dbReference>
<dbReference type="Ensembl" id="ENSSOCT00000017895.1">
    <property type="protein sequence ID" value="ENSSOCP00000017448.1"/>
    <property type="gene ID" value="ENSSOCG00000013123.1"/>
</dbReference>
<sequence length="94" mass="10443">NRYILIQLSQLSLSNTDSLLTDLYKKILETTLTPAGIDTAKLYPILMSSGLPRETLGQIWALANRTTPGKLTKEELYAVLAMIAVTQVRLRPGR</sequence>
<dbReference type="GO" id="GO:0030130">
    <property type="term" value="C:clathrin coat of trans-Golgi network vesicle"/>
    <property type="evidence" value="ECO:0007669"/>
    <property type="project" value="TreeGrafter"/>
</dbReference>
<accession>A0A8D0FHY2</accession>
<evidence type="ECO:0000313" key="3">
    <source>
        <dbReference type="Proteomes" id="UP000694551"/>
    </source>
</evidence>
<dbReference type="SUPFAM" id="SSF47473">
    <property type="entry name" value="EF-hand"/>
    <property type="match status" value="1"/>
</dbReference>
<reference evidence="2" key="2">
    <citation type="submission" date="2025-09" db="UniProtKB">
        <authorList>
            <consortium name="Ensembl"/>
        </authorList>
    </citation>
    <scope>IDENTIFICATION</scope>
</reference>
<dbReference type="InterPro" id="IPR011992">
    <property type="entry name" value="EF-hand-dom_pair"/>
</dbReference>
<organism evidence="2 3">
    <name type="scientific">Strix occidentalis caurina</name>
    <name type="common">northern spotted owl</name>
    <dbReference type="NCBI Taxonomy" id="311401"/>
    <lineage>
        <taxon>Eukaryota</taxon>
        <taxon>Metazoa</taxon>
        <taxon>Chordata</taxon>
        <taxon>Craniata</taxon>
        <taxon>Vertebrata</taxon>
        <taxon>Euteleostomi</taxon>
        <taxon>Archelosauria</taxon>
        <taxon>Archosauria</taxon>
        <taxon>Dinosauria</taxon>
        <taxon>Saurischia</taxon>
        <taxon>Theropoda</taxon>
        <taxon>Coelurosauria</taxon>
        <taxon>Aves</taxon>
        <taxon>Neognathae</taxon>
        <taxon>Neoaves</taxon>
        <taxon>Telluraves</taxon>
        <taxon>Strigiformes</taxon>
        <taxon>Strigidae</taxon>
        <taxon>Strix</taxon>
    </lineage>
</organism>
<dbReference type="PANTHER" id="PTHR15463">
    <property type="entry name" value="AP1 GAMMA SUBUNIT BINDING PROTEIN 1"/>
    <property type="match status" value="1"/>
</dbReference>
<feature type="domain" description="EH" evidence="1">
    <location>
        <begin position="16"/>
        <end position="84"/>
    </location>
</feature>
<keyword evidence="3" id="KW-1185">Reference proteome</keyword>
<dbReference type="Proteomes" id="UP000694551">
    <property type="component" value="Unplaced"/>
</dbReference>
<proteinExistence type="predicted"/>
<dbReference type="Pfam" id="PF12763">
    <property type="entry name" value="EH"/>
    <property type="match status" value="1"/>
</dbReference>
<dbReference type="Gene3D" id="1.10.238.10">
    <property type="entry name" value="EF-hand"/>
    <property type="match status" value="1"/>
</dbReference>